<keyword evidence="2" id="KW-0830">Ubiquinone</keyword>
<dbReference type="RefSeq" id="WP_048184132.1">
    <property type="nucleotide sequence ID" value="NZ_JXOJ01000003.1"/>
</dbReference>
<evidence type="ECO:0000313" key="3">
    <source>
        <dbReference type="Proteomes" id="UP000035301"/>
    </source>
</evidence>
<comment type="caution">
    <text evidence="2">The sequence shown here is derived from an EMBL/GenBank/DDBJ whole genome shotgun (WGS) entry which is preliminary data.</text>
</comment>
<name>A0A0H1QZD8_9EURY</name>
<dbReference type="Pfam" id="PF08241">
    <property type="entry name" value="Methyltransf_11"/>
    <property type="match status" value="1"/>
</dbReference>
<dbReference type="CDD" id="cd02440">
    <property type="entry name" value="AdoMet_MTases"/>
    <property type="match status" value="1"/>
</dbReference>
<accession>A0A0H1QZD8</accession>
<dbReference type="Proteomes" id="UP000035301">
    <property type="component" value="Unassembled WGS sequence"/>
</dbReference>
<dbReference type="AlphaFoldDB" id="A0A0H1QZD8"/>
<dbReference type="PANTHER" id="PTHR43591:SF24">
    <property type="entry name" value="2-METHOXY-6-POLYPRENYL-1,4-BENZOQUINOL METHYLASE, MITOCHONDRIAL"/>
    <property type="match status" value="1"/>
</dbReference>
<dbReference type="PANTHER" id="PTHR43591">
    <property type="entry name" value="METHYLTRANSFERASE"/>
    <property type="match status" value="1"/>
</dbReference>
<dbReference type="SUPFAM" id="SSF53335">
    <property type="entry name" value="S-adenosyl-L-methionine-dependent methyltransferases"/>
    <property type="match status" value="1"/>
</dbReference>
<keyword evidence="3" id="KW-1185">Reference proteome</keyword>
<dbReference type="STRING" id="1550566.SZ63_08320"/>
<proteinExistence type="predicted"/>
<dbReference type="InterPro" id="IPR013216">
    <property type="entry name" value="Methyltransf_11"/>
</dbReference>
<sequence length="238" mass="26306">MKKVQQHYDEVADIYDERYDGSRGKYYHGHISEHVMSELPKGGFLLDVGCGTGLFVQRYVTEGGRAFGLDISPGMVRHGRQRCPESGFCVGTADVLPFKDATFDALASLLAFSYVPDAEGMLRECYRVLKPGGRIAVCTLSRTVFTSIVPLVYQMGEKVGLKKVGVGYFGEHYYTNAEITGLFREAGFTDVSVGRCSFAHLNLADPVFNLARKVEPFVEENLPYLAYNVCAAGKKPED</sequence>
<organism evidence="2 3">
    <name type="scientific">Methanoculleus sediminis</name>
    <dbReference type="NCBI Taxonomy" id="1550566"/>
    <lineage>
        <taxon>Archaea</taxon>
        <taxon>Methanobacteriati</taxon>
        <taxon>Methanobacteriota</taxon>
        <taxon>Stenosarchaea group</taxon>
        <taxon>Methanomicrobia</taxon>
        <taxon>Methanomicrobiales</taxon>
        <taxon>Methanomicrobiaceae</taxon>
        <taxon>Methanoculleus</taxon>
    </lineage>
</organism>
<evidence type="ECO:0000259" key="1">
    <source>
        <dbReference type="Pfam" id="PF08241"/>
    </source>
</evidence>
<dbReference type="InterPro" id="IPR029063">
    <property type="entry name" value="SAM-dependent_MTases_sf"/>
</dbReference>
<dbReference type="PATRIC" id="fig|1550566.3.peg.1817"/>
<reference evidence="2 3" key="1">
    <citation type="journal article" date="2015" name="Int. J. Syst. Evol. Microbiol.">
        <title>Methanoculleus sediminis sp. nov., a methanogen from sediments near a submarine mud volcano.</title>
        <authorList>
            <person name="Chen S.C."/>
            <person name="Chen M.F."/>
            <person name="Lai M.C."/>
            <person name="Weng C.Y."/>
            <person name="Wu S.Y."/>
            <person name="Lin S."/>
            <person name="Yang T.F."/>
            <person name="Chen P.C."/>
        </authorList>
    </citation>
    <scope>NUCLEOTIDE SEQUENCE [LARGE SCALE GENOMIC DNA]</scope>
    <source>
        <strain evidence="2 3">S3Fa</strain>
    </source>
</reference>
<dbReference type="EMBL" id="JXOJ01000003">
    <property type="protein sequence ID" value="KLK87981.1"/>
    <property type="molecule type" value="Genomic_DNA"/>
</dbReference>
<evidence type="ECO:0000313" key="2">
    <source>
        <dbReference type="EMBL" id="KLK87981.1"/>
    </source>
</evidence>
<dbReference type="OrthoDB" id="1018at2157"/>
<gene>
    <name evidence="2" type="ORF">SZ63_08320</name>
</gene>
<protein>
    <submittedName>
        <fullName evidence="2">Ubiquinone biosynthesis protein UbiE</fullName>
    </submittedName>
</protein>
<feature type="domain" description="Methyltransferase type 11" evidence="1">
    <location>
        <begin position="46"/>
        <end position="136"/>
    </location>
</feature>
<dbReference type="Gene3D" id="3.40.50.150">
    <property type="entry name" value="Vaccinia Virus protein VP39"/>
    <property type="match status" value="1"/>
</dbReference>
<dbReference type="GO" id="GO:0008757">
    <property type="term" value="F:S-adenosylmethionine-dependent methyltransferase activity"/>
    <property type="evidence" value="ECO:0007669"/>
    <property type="project" value="InterPro"/>
</dbReference>